<evidence type="ECO:0000256" key="2">
    <source>
        <dbReference type="ARBA" id="ARBA00022525"/>
    </source>
</evidence>
<sequence length="865" mass="86969">MRKTWRRTVALALPFLTAVPLLVTQAWAADPVPSIKVNEVESNGGTPGDWVELTNTGTVPVDIGGWLVKDNDDTHVLTVPAGTSIAPGAFLALDTEVAYGLGGADSVRVFLADGVTLVDSHTWAAHAAVTYARCPNGTGAFADSTAATKGAANTCGAPASTVKINEVESNGGTPGDWVELTNTGAAPVDVSGWIVKDNDDTHVHPIPAGSTIAPGGFLPVDVELSYGLGAADSARLYSADGLTLLDSHAWPAHATATYGRCPDGAGAFTDTTAATKGAANACGPTTPAGTPWPGGAGVATADAAGVLGGNMSGLYYQPSGDAGPGSLWAVKNGPGTLYRLERKGAIWTPAETHPLKFPTGLGDPDAEGVTVTPAGVFVSTERDNGAGGVSRPAVLRFDPAGGDGTLTATKEWVLTADLPAVGANAGLEAITWVPDSYLTAEGFVDERTGAAYRPGDYPDHGDGLFLVGVEGTGGVYAYALDQNGAAFTRVATIASGFPGVMELAYDPELRKLWVVCDDTCQGRAALFDVNAAGRFAATVVYDRPSGMPNLNNEGFAPAARAECAAGRKPVFWTDDGNTGGHALRTGTIDCTALDLDADDDGIDDGIDPKKDDPANETFSDGVTSGRVLAREGRTVTVSDTAAPAGVLVTVGAGDQPAVVQLTGVFGTVALTEGAYRITGGGRTSTVSALTGQAVVKVTVNGTPVTLTAGAGGSLTLTEVPGNGTVAGITGIEHTGDVTLRATGVPAGACGDIVVRNVVVAAAGATAVSGTGADDLIIGRSADDVITGYGGDDCVVGQGGDDTITTGDGNDRIDAGNGANVVNAGGGDDLVQGGNDADTFDCGEGADVARPLRGANVNVEGRCETF</sequence>
<name>A0A7C9J0M3_9ACTN</name>
<evidence type="ECO:0000259" key="4">
    <source>
        <dbReference type="PROSITE" id="PS51841"/>
    </source>
</evidence>
<dbReference type="GO" id="GO:0005576">
    <property type="term" value="C:extracellular region"/>
    <property type="evidence" value="ECO:0007669"/>
    <property type="project" value="UniProtKB-SubCell"/>
</dbReference>
<evidence type="ECO:0000256" key="3">
    <source>
        <dbReference type="SAM" id="SignalP"/>
    </source>
</evidence>
<evidence type="ECO:0000256" key="1">
    <source>
        <dbReference type="ARBA" id="ARBA00004613"/>
    </source>
</evidence>
<feature type="domain" description="LTD" evidence="4">
    <location>
        <begin position="151"/>
        <end position="252"/>
    </location>
</feature>
<comment type="caution">
    <text evidence="5">The sequence shown here is derived from an EMBL/GenBank/DDBJ whole genome shotgun (WGS) entry which is preliminary data.</text>
</comment>
<feature type="signal peptide" evidence="3">
    <location>
        <begin position="1"/>
        <end position="28"/>
    </location>
</feature>
<dbReference type="Proteomes" id="UP000479526">
    <property type="component" value="Unassembled WGS sequence"/>
</dbReference>
<dbReference type="InterPro" id="IPR001322">
    <property type="entry name" value="Lamin_tail_dom"/>
</dbReference>
<dbReference type="Gene3D" id="2.60.40.1260">
    <property type="entry name" value="Lamin Tail domain"/>
    <property type="match status" value="2"/>
</dbReference>
<dbReference type="PANTHER" id="PTHR38340:SF1">
    <property type="entry name" value="S-LAYER PROTEIN"/>
    <property type="match status" value="1"/>
</dbReference>
<evidence type="ECO:0000313" key="6">
    <source>
        <dbReference type="Proteomes" id="UP000479526"/>
    </source>
</evidence>
<dbReference type="RefSeq" id="WP_161478369.1">
    <property type="nucleotide sequence ID" value="NZ_WXEW01000001.1"/>
</dbReference>
<dbReference type="SUPFAM" id="SSF74853">
    <property type="entry name" value="Lamin A/C globular tail domain"/>
    <property type="match status" value="2"/>
</dbReference>
<dbReference type="InterPro" id="IPR036415">
    <property type="entry name" value="Lamin_tail_dom_sf"/>
</dbReference>
<proteinExistence type="predicted"/>
<comment type="subcellular location">
    <subcellularLocation>
        <location evidence="1">Secreted</location>
    </subcellularLocation>
</comment>
<dbReference type="Pfam" id="PF00932">
    <property type="entry name" value="LTD"/>
    <property type="match status" value="2"/>
</dbReference>
<keyword evidence="6" id="KW-1185">Reference proteome</keyword>
<organism evidence="5 6">
    <name type="scientific">Herbidospora solisilvae</name>
    <dbReference type="NCBI Taxonomy" id="2696284"/>
    <lineage>
        <taxon>Bacteria</taxon>
        <taxon>Bacillati</taxon>
        <taxon>Actinomycetota</taxon>
        <taxon>Actinomycetes</taxon>
        <taxon>Streptosporangiales</taxon>
        <taxon>Streptosporangiaceae</taxon>
        <taxon>Herbidospora</taxon>
    </lineage>
</organism>
<dbReference type="EMBL" id="WXEW01000001">
    <property type="protein sequence ID" value="NAS20926.1"/>
    <property type="molecule type" value="Genomic_DNA"/>
</dbReference>
<feature type="domain" description="LTD" evidence="4">
    <location>
        <begin position="23"/>
        <end position="125"/>
    </location>
</feature>
<dbReference type="AlphaFoldDB" id="A0A7C9J0M3"/>
<dbReference type="SUPFAM" id="SSF75011">
    <property type="entry name" value="3-carboxy-cis,cis-mucoante lactonizing enzyme"/>
    <property type="match status" value="1"/>
</dbReference>
<accession>A0A7C9J0M3</accession>
<dbReference type="PROSITE" id="PS51841">
    <property type="entry name" value="LTD"/>
    <property type="match status" value="2"/>
</dbReference>
<dbReference type="GO" id="GO:0005509">
    <property type="term" value="F:calcium ion binding"/>
    <property type="evidence" value="ECO:0007669"/>
    <property type="project" value="InterPro"/>
</dbReference>
<dbReference type="Pfam" id="PF00353">
    <property type="entry name" value="HemolysinCabind"/>
    <property type="match status" value="2"/>
</dbReference>
<dbReference type="InterPro" id="IPR001343">
    <property type="entry name" value="Hemolysn_Ca-bd"/>
</dbReference>
<feature type="chain" id="PRO_5029005889" evidence="3">
    <location>
        <begin position="29"/>
        <end position="865"/>
    </location>
</feature>
<dbReference type="PANTHER" id="PTHR38340">
    <property type="entry name" value="S-LAYER PROTEIN"/>
    <property type="match status" value="1"/>
</dbReference>
<evidence type="ECO:0000313" key="5">
    <source>
        <dbReference type="EMBL" id="NAS20926.1"/>
    </source>
</evidence>
<dbReference type="SUPFAM" id="SSF51120">
    <property type="entry name" value="beta-Roll"/>
    <property type="match status" value="1"/>
</dbReference>
<dbReference type="InterPro" id="IPR050557">
    <property type="entry name" value="RTX_toxin/Mannuronan_C5-epim"/>
</dbReference>
<dbReference type="InterPro" id="IPR011049">
    <property type="entry name" value="Serralysin-like_metalloprot_C"/>
</dbReference>
<gene>
    <name evidence="5" type="ORF">GT755_04405</name>
</gene>
<keyword evidence="2" id="KW-0964">Secreted</keyword>
<keyword evidence="3" id="KW-0732">Signal</keyword>
<dbReference type="Gene3D" id="2.150.10.10">
    <property type="entry name" value="Serralysin-like metalloprotease, C-terminal"/>
    <property type="match status" value="1"/>
</dbReference>
<reference evidence="5 6" key="1">
    <citation type="submission" date="2020-01" db="EMBL/GenBank/DDBJ databases">
        <title>Herbidospora sp. NEAU-GS84 nov., a novel actinomycete isolated from soil.</title>
        <authorList>
            <person name="Han L."/>
        </authorList>
    </citation>
    <scope>NUCLEOTIDE SEQUENCE [LARGE SCALE GENOMIC DNA]</scope>
    <source>
        <strain evidence="5 6">NEAU-GS84</strain>
    </source>
</reference>
<protein>
    <submittedName>
        <fullName evidence="5">Cell wall protein</fullName>
    </submittedName>
</protein>